<evidence type="ECO:0000313" key="11">
    <source>
        <dbReference type="Proteomes" id="UP001235064"/>
    </source>
</evidence>
<protein>
    <recommendedName>
        <fullName evidence="8">Ribonuclease VapC</fullName>
        <shortName evidence="8">RNase VapC</shortName>
        <ecNumber evidence="8">3.1.-.-</ecNumber>
    </recommendedName>
    <alternativeName>
        <fullName evidence="8">Toxin VapC</fullName>
    </alternativeName>
</protein>
<name>A0ABT7MWT9_9MICO</name>
<dbReference type="CDD" id="cd09871">
    <property type="entry name" value="PIN_MtVapC28-VapC30-like"/>
    <property type="match status" value="1"/>
</dbReference>
<evidence type="ECO:0000256" key="7">
    <source>
        <dbReference type="ARBA" id="ARBA00038093"/>
    </source>
</evidence>
<dbReference type="PANTHER" id="PTHR33653:SF1">
    <property type="entry name" value="RIBONUCLEASE VAPC2"/>
    <property type="match status" value="1"/>
</dbReference>
<dbReference type="HAMAP" id="MF_00265">
    <property type="entry name" value="VapC_Nob1"/>
    <property type="match status" value="1"/>
</dbReference>
<dbReference type="Pfam" id="PF01850">
    <property type="entry name" value="PIN"/>
    <property type="match status" value="1"/>
</dbReference>
<dbReference type="EMBL" id="JASXSZ010000001">
    <property type="protein sequence ID" value="MDL9978918.1"/>
    <property type="molecule type" value="Genomic_DNA"/>
</dbReference>
<comment type="cofactor">
    <cofactor evidence="1 8">
        <name>Mg(2+)</name>
        <dbReference type="ChEBI" id="CHEBI:18420"/>
    </cofactor>
</comment>
<dbReference type="PANTHER" id="PTHR33653">
    <property type="entry name" value="RIBONUCLEASE VAPC2"/>
    <property type="match status" value="1"/>
</dbReference>
<evidence type="ECO:0000256" key="4">
    <source>
        <dbReference type="ARBA" id="ARBA00022723"/>
    </source>
</evidence>
<comment type="similarity">
    <text evidence="7 8">Belongs to the PINc/VapC protein family.</text>
</comment>
<dbReference type="InterPro" id="IPR050556">
    <property type="entry name" value="Type_II_TA_system_RNase"/>
</dbReference>
<comment type="caution">
    <text evidence="10">The sequence shown here is derived from an EMBL/GenBank/DDBJ whole genome shotgun (WGS) entry which is preliminary data.</text>
</comment>
<dbReference type="InterPro" id="IPR022907">
    <property type="entry name" value="VapC_family"/>
</dbReference>
<feature type="binding site" evidence="8">
    <location>
        <position position="100"/>
    </location>
    <ligand>
        <name>Mg(2+)</name>
        <dbReference type="ChEBI" id="CHEBI:18420"/>
    </ligand>
</feature>
<gene>
    <name evidence="8" type="primary">vapC</name>
    <name evidence="10" type="ORF">QSV35_06215</name>
</gene>
<accession>A0ABT7MWT9</accession>
<dbReference type="InterPro" id="IPR029060">
    <property type="entry name" value="PIN-like_dom_sf"/>
</dbReference>
<evidence type="ECO:0000313" key="10">
    <source>
        <dbReference type="EMBL" id="MDL9978918.1"/>
    </source>
</evidence>
<proteinExistence type="inferred from homology"/>
<keyword evidence="5 8" id="KW-0378">Hydrolase</keyword>
<keyword evidence="2 8" id="KW-1277">Toxin-antitoxin system</keyword>
<evidence type="ECO:0000256" key="1">
    <source>
        <dbReference type="ARBA" id="ARBA00001946"/>
    </source>
</evidence>
<dbReference type="SUPFAM" id="SSF88723">
    <property type="entry name" value="PIN domain-like"/>
    <property type="match status" value="1"/>
</dbReference>
<dbReference type="RefSeq" id="WP_286287759.1">
    <property type="nucleotide sequence ID" value="NZ_JASXSZ010000001.1"/>
</dbReference>
<evidence type="ECO:0000256" key="5">
    <source>
        <dbReference type="ARBA" id="ARBA00022801"/>
    </source>
</evidence>
<keyword evidence="4 8" id="KW-0479">Metal-binding</keyword>
<feature type="domain" description="PIN" evidence="9">
    <location>
        <begin position="1"/>
        <end position="125"/>
    </location>
</feature>
<keyword evidence="11" id="KW-1185">Reference proteome</keyword>
<dbReference type="EC" id="3.1.-.-" evidence="8"/>
<reference evidence="10 11" key="1">
    <citation type="submission" date="2023-06" db="EMBL/GenBank/DDBJ databases">
        <title>Microbacterium sp. nov., isolated from a waste landfill.</title>
        <authorList>
            <person name="Wen W."/>
        </authorList>
    </citation>
    <scope>NUCLEOTIDE SEQUENCE [LARGE SCALE GENOMIC DNA]</scope>
    <source>
        <strain evidence="10 11">ASV49</strain>
    </source>
</reference>
<comment type="function">
    <text evidence="8">Toxic component of a toxin-antitoxin (TA) system. An RNase.</text>
</comment>
<keyword evidence="8" id="KW-0800">Toxin</keyword>
<organism evidence="10 11">
    <name type="scientific">Microbacterium candidum</name>
    <dbReference type="NCBI Taxonomy" id="3041922"/>
    <lineage>
        <taxon>Bacteria</taxon>
        <taxon>Bacillati</taxon>
        <taxon>Actinomycetota</taxon>
        <taxon>Actinomycetes</taxon>
        <taxon>Micrococcales</taxon>
        <taxon>Microbacteriaceae</taxon>
        <taxon>Microbacterium</taxon>
    </lineage>
</organism>
<evidence type="ECO:0000256" key="6">
    <source>
        <dbReference type="ARBA" id="ARBA00022842"/>
    </source>
</evidence>
<evidence type="ECO:0000256" key="8">
    <source>
        <dbReference type="HAMAP-Rule" id="MF_00265"/>
    </source>
</evidence>
<dbReference type="Gene3D" id="3.40.50.1010">
    <property type="entry name" value="5'-nuclease"/>
    <property type="match status" value="1"/>
</dbReference>
<evidence type="ECO:0000259" key="9">
    <source>
        <dbReference type="Pfam" id="PF01850"/>
    </source>
</evidence>
<evidence type="ECO:0000256" key="3">
    <source>
        <dbReference type="ARBA" id="ARBA00022722"/>
    </source>
</evidence>
<keyword evidence="6 8" id="KW-0460">Magnesium</keyword>
<sequence length="137" mass="14421">MIVDTSALIALLKAEPHAPAILAAFEGDGDAAISAATLLEASIVADGSRDPVRSARFTALLDALELEVVSFDAEQADVARRAYRDYGRGSGHPAGLNLGDCFAYALATTRRDSLLFVGDDFTRTDLSSVLPDPRPTA</sequence>
<keyword evidence="3 8" id="KW-0540">Nuclease</keyword>
<dbReference type="Proteomes" id="UP001235064">
    <property type="component" value="Unassembled WGS sequence"/>
</dbReference>
<dbReference type="InterPro" id="IPR002716">
    <property type="entry name" value="PIN_dom"/>
</dbReference>
<evidence type="ECO:0000256" key="2">
    <source>
        <dbReference type="ARBA" id="ARBA00022649"/>
    </source>
</evidence>
<feature type="binding site" evidence="8">
    <location>
        <position position="4"/>
    </location>
    <ligand>
        <name>Mg(2+)</name>
        <dbReference type="ChEBI" id="CHEBI:18420"/>
    </ligand>
</feature>